<dbReference type="Proteomes" id="UP000023795">
    <property type="component" value="Unassembled WGS sequence"/>
</dbReference>
<feature type="binding site" evidence="3 4">
    <location>
        <position position="38"/>
    </location>
    <ligand>
        <name>S-adenosyl-L-methionine</name>
        <dbReference type="ChEBI" id="CHEBI:59789"/>
    </ligand>
</feature>
<keyword evidence="1 3" id="KW-0808">Transferase</keyword>
<sequence>MNHDMLFTTPLDKFARFSFDEQVVACFPDMIRRSVPGYGQMLAMLPIFARRHCAFRQENDEGGRVSRVYDLGTSLGAVSFVLAGEFDKKDLQIKAVDISSPMIDKAKALMNEHYPKHDIHFICADICHIDLLPCDMIVLNLTLQFLSPDVRLSVLQKCYHALAKGGVLILTEKTHLTDEQFDAWRVERYYDFKRANGYSELEISAKRNALENVLMTDTLELHHERLKQAGFDSSLTWFMFLNFASVVAFKR</sequence>
<dbReference type="InterPro" id="IPR041698">
    <property type="entry name" value="Methyltransf_25"/>
</dbReference>
<feature type="binding site" evidence="3 4">
    <location>
        <begin position="72"/>
        <end position="74"/>
    </location>
    <ligand>
        <name>S-adenosyl-L-methionine</name>
        <dbReference type="ChEBI" id="CHEBI:59789"/>
    </ligand>
</feature>
<dbReference type="PANTHER" id="PTHR43861:SF2">
    <property type="entry name" value="CARBOXY-S-ADENOSYL-L-METHIONINE SYNTHASE"/>
    <property type="match status" value="1"/>
</dbReference>
<organism evidence="6 7">
    <name type="scientific">Moraxella macacae 0408225</name>
    <dbReference type="NCBI Taxonomy" id="1230338"/>
    <lineage>
        <taxon>Bacteria</taxon>
        <taxon>Pseudomonadati</taxon>
        <taxon>Pseudomonadota</taxon>
        <taxon>Gammaproteobacteria</taxon>
        <taxon>Moraxellales</taxon>
        <taxon>Moraxellaceae</taxon>
        <taxon>Moraxella</taxon>
    </lineage>
</organism>
<dbReference type="PIRSF" id="PIRSF006325">
    <property type="entry name" value="MeTrfase_bac"/>
    <property type="match status" value="1"/>
</dbReference>
<dbReference type="GO" id="GO:0008168">
    <property type="term" value="F:methyltransferase activity"/>
    <property type="evidence" value="ECO:0007669"/>
    <property type="project" value="UniProtKB-KW"/>
</dbReference>
<name>L2F8Q0_9GAMM</name>
<dbReference type="STRING" id="1230338.MOMA_02705"/>
<dbReference type="OrthoDB" id="9779941at2"/>
<comment type="subunit">
    <text evidence="3">Homodimer.</text>
</comment>
<evidence type="ECO:0000313" key="7">
    <source>
        <dbReference type="Proteomes" id="UP000023795"/>
    </source>
</evidence>
<dbReference type="AlphaFoldDB" id="L2F8Q0"/>
<dbReference type="GO" id="GO:0002098">
    <property type="term" value="P:tRNA wobble uridine modification"/>
    <property type="evidence" value="ECO:0007669"/>
    <property type="project" value="InterPro"/>
</dbReference>
<dbReference type="eggNOG" id="COG4122">
    <property type="taxonomic scope" value="Bacteria"/>
</dbReference>
<reference evidence="6 7" key="1">
    <citation type="journal article" date="2013" name="Genome Announc.">
        <title>Genome Sequence of Moraxella macacae 0408225, a Novel Bacterial Species Isolated from a Cynomolgus Macaque with Epistaxis.</title>
        <authorList>
            <person name="Ladner J.T."/>
            <person name="Whitehouse C.A."/>
            <person name="Koroleva G.I."/>
            <person name="Palacios G.F."/>
        </authorList>
    </citation>
    <scope>NUCLEOTIDE SEQUENCE [LARGE SCALE GENOMIC DNA]</scope>
    <source>
        <strain evidence="6 7">0408225</strain>
    </source>
</reference>
<dbReference type="RefSeq" id="WP_009767100.1">
    <property type="nucleotide sequence ID" value="NZ_ANIN01000001.1"/>
</dbReference>
<feature type="binding site" evidence="3">
    <location>
        <position position="207"/>
    </location>
    <ligand>
        <name>S-adenosyl-L-methionine</name>
        <dbReference type="ChEBI" id="CHEBI:59789"/>
    </ligand>
</feature>
<feature type="binding site" evidence="3 4">
    <location>
        <begin position="125"/>
        <end position="126"/>
    </location>
    <ligand>
        <name>S-adenosyl-L-methionine</name>
        <dbReference type="ChEBI" id="CHEBI:59789"/>
    </ligand>
</feature>
<accession>L2F8Q0</accession>
<dbReference type="SUPFAM" id="SSF53335">
    <property type="entry name" value="S-adenosyl-L-methionine-dependent methyltransferases"/>
    <property type="match status" value="1"/>
</dbReference>
<feature type="domain" description="Methyltransferase" evidence="5">
    <location>
        <begin position="68"/>
        <end position="166"/>
    </location>
</feature>
<dbReference type="NCBIfam" id="TIGR00740">
    <property type="entry name" value="carboxy-S-adenosyl-L-methionine synthase CmoA"/>
    <property type="match status" value="1"/>
</dbReference>
<dbReference type="EC" id="2.1.3.-" evidence="3"/>
<dbReference type="Gene3D" id="3.40.50.150">
    <property type="entry name" value="Vaccinia Virus protein VP39"/>
    <property type="match status" value="1"/>
</dbReference>
<evidence type="ECO:0000256" key="1">
    <source>
        <dbReference type="ARBA" id="ARBA00022679"/>
    </source>
</evidence>
<protein>
    <recommendedName>
        <fullName evidence="3">Carboxy-S-adenosyl-L-methionine synthase</fullName>
        <shortName evidence="3">Cx-SAM synthase</shortName>
        <ecNumber evidence="3">2.1.3.-</ecNumber>
    </recommendedName>
</protein>
<dbReference type="InterPro" id="IPR005271">
    <property type="entry name" value="CmoA"/>
</dbReference>
<feature type="binding site" evidence="3 4">
    <location>
        <position position="140"/>
    </location>
    <ligand>
        <name>S-adenosyl-L-methionine</name>
        <dbReference type="ChEBI" id="CHEBI:59789"/>
    </ligand>
</feature>
<comment type="caution">
    <text evidence="6">The sequence shown here is derived from an EMBL/GenBank/DDBJ whole genome shotgun (WGS) entry which is preliminary data.</text>
</comment>
<gene>
    <name evidence="3" type="primary">cmoA</name>
    <name evidence="6" type="ORF">MOMA_02705</name>
</gene>
<comment type="caution">
    <text evidence="3">Lacks conserved residue(s) required for the propagation of feature annotation.</text>
</comment>
<evidence type="ECO:0000313" key="6">
    <source>
        <dbReference type="EMBL" id="ELA09280.1"/>
    </source>
</evidence>
<dbReference type="EMBL" id="ANIN01000001">
    <property type="protein sequence ID" value="ELA09280.1"/>
    <property type="molecule type" value="Genomic_DNA"/>
</dbReference>
<dbReference type="CDD" id="cd02440">
    <property type="entry name" value="AdoMet_MTases"/>
    <property type="match status" value="1"/>
</dbReference>
<dbReference type="GO" id="GO:0032259">
    <property type="term" value="P:methylation"/>
    <property type="evidence" value="ECO:0007669"/>
    <property type="project" value="UniProtKB-KW"/>
</dbReference>
<comment type="similarity">
    <text evidence="3">Belongs to the class I-like SAM-binding methyltransferase superfamily. Cx-SAM synthase family.</text>
</comment>
<evidence type="ECO:0000256" key="4">
    <source>
        <dbReference type="PIRSR" id="PIRSR006325-1"/>
    </source>
</evidence>
<keyword evidence="6" id="KW-0489">Methyltransferase</keyword>
<evidence type="ECO:0000259" key="5">
    <source>
        <dbReference type="Pfam" id="PF13649"/>
    </source>
</evidence>
<evidence type="ECO:0000256" key="2">
    <source>
        <dbReference type="ARBA" id="ARBA00022691"/>
    </source>
</evidence>
<dbReference type="GO" id="GO:0016743">
    <property type="term" value="F:carboxyl- or carbamoyltransferase activity"/>
    <property type="evidence" value="ECO:0007669"/>
    <property type="project" value="UniProtKB-UniRule"/>
</dbReference>
<comment type="function">
    <text evidence="3">Catalyzes the conversion of S-adenosyl-L-methionine (SAM) to carboxy-S-adenosyl-L-methionine (Cx-SAM).</text>
</comment>
<dbReference type="PANTHER" id="PTHR43861">
    <property type="entry name" value="TRANS-ACONITATE 2-METHYLTRANSFERASE-RELATED"/>
    <property type="match status" value="1"/>
</dbReference>
<keyword evidence="7" id="KW-1185">Reference proteome</keyword>
<keyword evidence="2 3" id="KW-0949">S-adenosyl-L-methionine</keyword>
<proteinExistence type="inferred from homology"/>
<dbReference type="Pfam" id="PF13649">
    <property type="entry name" value="Methyltransf_25"/>
    <property type="match status" value="1"/>
</dbReference>
<dbReference type="InterPro" id="IPR029063">
    <property type="entry name" value="SAM-dependent_MTases_sf"/>
</dbReference>
<dbReference type="PATRIC" id="fig|1230338.3.peg.593"/>
<comment type="catalytic activity">
    <reaction evidence="3">
        <text>prephenate + S-adenosyl-L-methionine = carboxy-S-adenosyl-L-methionine + 3-phenylpyruvate + H2O</text>
        <dbReference type="Rhea" id="RHEA:51692"/>
        <dbReference type="ChEBI" id="CHEBI:15377"/>
        <dbReference type="ChEBI" id="CHEBI:18005"/>
        <dbReference type="ChEBI" id="CHEBI:29934"/>
        <dbReference type="ChEBI" id="CHEBI:59789"/>
        <dbReference type="ChEBI" id="CHEBI:134278"/>
    </reaction>
</comment>
<dbReference type="GO" id="GO:1904047">
    <property type="term" value="F:S-adenosyl-L-methionine binding"/>
    <property type="evidence" value="ECO:0007669"/>
    <property type="project" value="UniProtKB-UniRule"/>
</dbReference>
<evidence type="ECO:0000256" key="3">
    <source>
        <dbReference type="HAMAP-Rule" id="MF_01589"/>
    </source>
</evidence>
<dbReference type="HAMAP" id="MF_01589">
    <property type="entry name" value="Cx_SAM_synthase"/>
    <property type="match status" value="1"/>
</dbReference>